<dbReference type="Gene3D" id="1.10.510.10">
    <property type="entry name" value="Transferase(Phosphotransferase) domain 1"/>
    <property type="match status" value="1"/>
</dbReference>
<organism evidence="1 2">
    <name type="scientific">Anaerobacillus alkaliphilus</name>
    <dbReference type="NCBI Taxonomy" id="1548597"/>
    <lineage>
        <taxon>Bacteria</taxon>
        <taxon>Bacillati</taxon>
        <taxon>Bacillota</taxon>
        <taxon>Bacilli</taxon>
        <taxon>Bacillales</taxon>
        <taxon>Bacillaceae</taxon>
        <taxon>Anaerobacillus</taxon>
    </lineage>
</organism>
<gene>
    <name evidence="1" type="ORF">DS745_22435</name>
</gene>
<dbReference type="EMBL" id="QOUX01000047">
    <property type="protein sequence ID" value="RXI96471.1"/>
    <property type="molecule type" value="Genomic_DNA"/>
</dbReference>
<name>A0A4Q0VM36_9BACI</name>
<sequence>MIDYRSIKVTKGKGKVKILTNPSSYELIGKGCQGAVFKLSEDRCVKVFASSKHRSREESVLRMAKGSSFFPKFYEAGEYYIVMELVKGKTLEQFFLEGNKIPIEMTKQIVHLIKDLKRLNIPRRDPKLRHMILTENNKIKLIDHVNSLNWTEQPEKLFSGLEKLGLLETFLKQVEEIENELYLEWKHIMKKKFK</sequence>
<reference evidence="1 2" key="1">
    <citation type="journal article" date="2019" name="Int. J. Syst. Evol. Microbiol.">
        <title>Anaerobacillus alkaliphilus sp. nov., a novel alkaliphilic and moderately halophilic bacterium.</title>
        <authorList>
            <person name="Borsodi A.K."/>
            <person name="Aszalos J.M."/>
            <person name="Bihari P."/>
            <person name="Nagy I."/>
            <person name="Schumann P."/>
            <person name="Sproer C."/>
            <person name="Kovacs A.L."/>
            <person name="Boka K."/>
            <person name="Dobosy P."/>
            <person name="Ovari M."/>
            <person name="Szili-Kovacs T."/>
            <person name="Toth E."/>
        </authorList>
    </citation>
    <scope>NUCLEOTIDE SEQUENCE [LARGE SCALE GENOMIC DNA]</scope>
    <source>
        <strain evidence="1 2">B16-10</strain>
    </source>
</reference>
<dbReference type="SUPFAM" id="SSF56112">
    <property type="entry name" value="Protein kinase-like (PK-like)"/>
    <property type="match status" value="1"/>
</dbReference>
<dbReference type="InterPro" id="IPR011009">
    <property type="entry name" value="Kinase-like_dom_sf"/>
</dbReference>
<comment type="caution">
    <text evidence="1">The sequence shown here is derived from an EMBL/GenBank/DDBJ whole genome shotgun (WGS) entry which is preliminary data.</text>
</comment>
<evidence type="ECO:0000313" key="2">
    <source>
        <dbReference type="Proteomes" id="UP000290649"/>
    </source>
</evidence>
<protein>
    <recommendedName>
        <fullName evidence="3">Serine/threonine protein kinase</fullName>
    </recommendedName>
</protein>
<dbReference type="OrthoDB" id="820708at2"/>
<dbReference type="RefSeq" id="WP_129080448.1">
    <property type="nucleotide sequence ID" value="NZ_QOUX01000047.1"/>
</dbReference>
<dbReference type="Proteomes" id="UP000290649">
    <property type="component" value="Unassembled WGS sequence"/>
</dbReference>
<accession>A0A4Q0VM36</accession>
<evidence type="ECO:0008006" key="3">
    <source>
        <dbReference type="Google" id="ProtNLM"/>
    </source>
</evidence>
<keyword evidence="2" id="KW-1185">Reference proteome</keyword>
<proteinExistence type="predicted"/>
<dbReference type="AlphaFoldDB" id="A0A4Q0VM36"/>
<evidence type="ECO:0000313" key="1">
    <source>
        <dbReference type="EMBL" id="RXI96471.1"/>
    </source>
</evidence>